<dbReference type="EMBL" id="DSUH01000282">
    <property type="protein sequence ID" value="HGU33621.1"/>
    <property type="molecule type" value="Genomic_DNA"/>
</dbReference>
<dbReference type="InterPro" id="IPR036086">
    <property type="entry name" value="ParB/Sulfiredoxin_sf"/>
</dbReference>
<evidence type="ECO:0000259" key="3">
    <source>
        <dbReference type="SMART" id="SM00470"/>
    </source>
</evidence>
<dbReference type="GO" id="GO:0003677">
    <property type="term" value="F:DNA binding"/>
    <property type="evidence" value="ECO:0007669"/>
    <property type="project" value="InterPro"/>
</dbReference>
<dbReference type="AlphaFoldDB" id="A0A7C4RTB9"/>
<dbReference type="InterPro" id="IPR050336">
    <property type="entry name" value="Chromosome_partition/occlusion"/>
</dbReference>
<evidence type="ECO:0000313" key="4">
    <source>
        <dbReference type="EMBL" id="HGU33621.1"/>
    </source>
</evidence>
<name>A0A7C4RTB9_9BACT</name>
<dbReference type="Gene3D" id="1.10.10.2830">
    <property type="match status" value="1"/>
</dbReference>
<proteinExistence type="inferred from homology"/>
<dbReference type="GO" id="GO:0005694">
    <property type="term" value="C:chromosome"/>
    <property type="evidence" value="ECO:0007669"/>
    <property type="project" value="TreeGrafter"/>
</dbReference>
<dbReference type="Pfam" id="PF02195">
    <property type="entry name" value="ParB_N"/>
    <property type="match status" value="1"/>
</dbReference>
<dbReference type="SMART" id="SM00470">
    <property type="entry name" value="ParB"/>
    <property type="match status" value="1"/>
</dbReference>
<dbReference type="Pfam" id="PF17762">
    <property type="entry name" value="HTH_ParB"/>
    <property type="match status" value="1"/>
</dbReference>
<evidence type="ECO:0000256" key="1">
    <source>
        <dbReference type="ARBA" id="ARBA00006295"/>
    </source>
</evidence>
<accession>A0A7C4RTB9</accession>
<comment type="caution">
    <text evidence="4">The sequence shown here is derived from an EMBL/GenBank/DDBJ whole genome shotgun (WGS) entry which is preliminary data.</text>
</comment>
<dbReference type="InterPro" id="IPR003115">
    <property type="entry name" value="ParB_N"/>
</dbReference>
<feature type="domain" description="ParB-like N-terminal" evidence="3">
    <location>
        <begin position="31"/>
        <end position="128"/>
    </location>
</feature>
<dbReference type="PANTHER" id="PTHR33375">
    <property type="entry name" value="CHROMOSOME-PARTITIONING PROTEIN PARB-RELATED"/>
    <property type="match status" value="1"/>
</dbReference>
<gene>
    <name evidence="4" type="ORF">ENS29_12295</name>
</gene>
<dbReference type="InterPro" id="IPR004437">
    <property type="entry name" value="ParB/RepB/Spo0J"/>
</dbReference>
<reference evidence="4" key="1">
    <citation type="journal article" date="2020" name="mSystems">
        <title>Genome- and Community-Level Interaction Insights into Carbon Utilization and Element Cycling Functions of Hydrothermarchaeota in Hydrothermal Sediment.</title>
        <authorList>
            <person name="Zhou Z."/>
            <person name="Liu Y."/>
            <person name="Xu W."/>
            <person name="Pan J."/>
            <person name="Luo Z.H."/>
            <person name="Li M."/>
        </authorList>
    </citation>
    <scope>NUCLEOTIDE SEQUENCE [LARGE SCALE GENOMIC DNA]</scope>
    <source>
        <strain evidence="4">SpSt-477</strain>
    </source>
</reference>
<evidence type="ECO:0000256" key="2">
    <source>
        <dbReference type="ARBA" id="ARBA00022829"/>
    </source>
</evidence>
<organism evidence="4">
    <name type="scientific">Desulfatirhabdium butyrativorans</name>
    <dbReference type="NCBI Taxonomy" id="340467"/>
    <lineage>
        <taxon>Bacteria</taxon>
        <taxon>Pseudomonadati</taxon>
        <taxon>Thermodesulfobacteriota</taxon>
        <taxon>Desulfobacteria</taxon>
        <taxon>Desulfobacterales</taxon>
        <taxon>Desulfatirhabdiaceae</taxon>
        <taxon>Desulfatirhabdium</taxon>
    </lineage>
</organism>
<sequence length="288" mass="31896">MNSPQISSSISPLPIAHSPLPSALPPLCQVYDIPVAVFQPDPNQPRKTLRDSHNLQALNELAASIQKHGVLEPVLFRAVSSENPDDPPTLYIVAGARRWLAAQLIGLKTLPARYVEGNEIEIGLTENLIRQDLTVVEEAEAMRQLQAQQELKQVDLAKKLGKAVATVNESLAILNLPKAILDDSRADRSVPKSLLLKLSKMKNQQKIFNEWKKFRNKADGVAGSSKKTKPPKRGSVDYFRSKIEKLLEEVLHIQTVHYNVQDSTSLIQALEDAVAKAKAHFNLTEETA</sequence>
<dbReference type="InterPro" id="IPR041468">
    <property type="entry name" value="HTH_ParB/Spo0J"/>
</dbReference>
<comment type="similarity">
    <text evidence="1">Belongs to the ParB family.</text>
</comment>
<protein>
    <submittedName>
        <fullName evidence="4">ParB/RepB/Spo0J family partition protein</fullName>
    </submittedName>
</protein>
<dbReference type="GO" id="GO:0007059">
    <property type="term" value="P:chromosome segregation"/>
    <property type="evidence" value="ECO:0007669"/>
    <property type="project" value="UniProtKB-KW"/>
</dbReference>
<dbReference type="SUPFAM" id="SSF110849">
    <property type="entry name" value="ParB/Sulfiredoxin"/>
    <property type="match status" value="1"/>
</dbReference>
<dbReference type="NCBIfam" id="TIGR00180">
    <property type="entry name" value="parB_part"/>
    <property type="match status" value="1"/>
</dbReference>
<dbReference type="Gene3D" id="3.90.1530.30">
    <property type="match status" value="1"/>
</dbReference>
<dbReference type="PANTHER" id="PTHR33375:SF1">
    <property type="entry name" value="CHROMOSOME-PARTITIONING PROTEIN PARB-RELATED"/>
    <property type="match status" value="1"/>
</dbReference>
<keyword evidence="2" id="KW-0159">Chromosome partition</keyword>